<dbReference type="PANTHER" id="PTHR11165">
    <property type="entry name" value="SKP1"/>
    <property type="match status" value="1"/>
</dbReference>
<dbReference type="InterPro" id="IPR011333">
    <property type="entry name" value="SKP1/BTB/POZ_sf"/>
</dbReference>
<comment type="pathway">
    <text evidence="1">Protein modification; protein ubiquitination.</text>
</comment>
<dbReference type="AlphaFoldDB" id="A0AAD8I155"/>
<gene>
    <name evidence="2" type="ORF">POM88_033420</name>
</gene>
<organism evidence="2 3">
    <name type="scientific">Heracleum sosnowskyi</name>
    <dbReference type="NCBI Taxonomy" id="360622"/>
    <lineage>
        <taxon>Eukaryota</taxon>
        <taxon>Viridiplantae</taxon>
        <taxon>Streptophyta</taxon>
        <taxon>Embryophyta</taxon>
        <taxon>Tracheophyta</taxon>
        <taxon>Spermatophyta</taxon>
        <taxon>Magnoliopsida</taxon>
        <taxon>eudicotyledons</taxon>
        <taxon>Gunneridae</taxon>
        <taxon>Pentapetalae</taxon>
        <taxon>asterids</taxon>
        <taxon>campanulids</taxon>
        <taxon>Apiales</taxon>
        <taxon>Apiaceae</taxon>
        <taxon>Apioideae</taxon>
        <taxon>apioid superclade</taxon>
        <taxon>Tordylieae</taxon>
        <taxon>Tordyliinae</taxon>
        <taxon>Heracleum</taxon>
    </lineage>
</organism>
<comment type="caution">
    <text evidence="2">The sequence shown here is derived from an EMBL/GenBank/DDBJ whole genome shotgun (WGS) entry which is preliminary data.</text>
</comment>
<protein>
    <submittedName>
        <fullName evidence="2">Skp1 domain-containing protein</fullName>
    </submittedName>
</protein>
<name>A0AAD8I155_9APIA</name>
<dbReference type="InterPro" id="IPR036296">
    <property type="entry name" value="SKP1-like_dim_sf"/>
</dbReference>
<reference evidence="2" key="1">
    <citation type="submission" date="2023-02" db="EMBL/GenBank/DDBJ databases">
        <title>Genome of toxic invasive species Heracleum sosnowskyi carries increased number of genes despite the absence of recent whole-genome duplications.</title>
        <authorList>
            <person name="Schelkunov M."/>
            <person name="Shtratnikova V."/>
            <person name="Makarenko M."/>
            <person name="Klepikova A."/>
            <person name="Omelchenko D."/>
            <person name="Novikova G."/>
            <person name="Obukhova E."/>
            <person name="Bogdanov V."/>
            <person name="Penin A."/>
            <person name="Logacheva M."/>
        </authorList>
    </citation>
    <scope>NUCLEOTIDE SEQUENCE</scope>
    <source>
        <strain evidence="2">Hsosn_3</strain>
        <tissue evidence="2">Leaf</tissue>
    </source>
</reference>
<dbReference type="GO" id="GO:0006511">
    <property type="term" value="P:ubiquitin-dependent protein catabolic process"/>
    <property type="evidence" value="ECO:0007669"/>
    <property type="project" value="InterPro"/>
</dbReference>
<proteinExistence type="predicted"/>
<evidence type="ECO:0000313" key="2">
    <source>
        <dbReference type="EMBL" id="KAK1377227.1"/>
    </source>
</evidence>
<evidence type="ECO:0000313" key="3">
    <source>
        <dbReference type="Proteomes" id="UP001237642"/>
    </source>
</evidence>
<reference evidence="2" key="2">
    <citation type="submission" date="2023-05" db="EMBL/GenBank/DDBJ databases">
        <authorList>
            <person name="Schelkunov M.I."/>
        </authorList>
    </citation>
    <scope>NUCLEOTIDE SEQUENCE</scope>
    <source>
        <strain evidence="2">Hsosn_3</strain>
        <tissue evidence="2">Leaf</tissue>
    </source>
</reference>
<sequence length="249" mass="28220">MLELSFSTSATSIRLFNMSRSLNTSLLSKLEKEPTKNETKKPSIWFQTAAGEMVELEYELGWQSPLICEKLKCGVGSTRSSPIYLDPNVKKEALELIFDYFRFHQAPGRSDKECKLFVDEFVRKDTDTLCLLVHAAECLRLEELLDMVCRAIARNIETSSREVKHEFASLCEKSLEAEGLNLQVNQNGDLRLRLTRKMLAKQKKDLQAVENVKKVEALKHDDRSVDDLISFINGGDGDAKGSLRTVSRT</sequence>
<dbReference type="InterPro" id="IPR016897">
    <property type="entry name" value="SKP1"/>
</dbReference>
<dbReference type="Proteomes" id="UP001237642">
    <property type="component" value="Unassembled WGS sequence"/>
</dbReference>
<dbReference type="SUPFAM" id="SSF81382">
    <property type="entry name" value="Skp1 dimerisation domain-like"/>
    <property type="match status" value="1"/>
</dbReference>
<keyword evidence="3" id="KW-1185">Reference proteome</keyword>
<accession>A0AAD8I155</accession>
<dbReference type="Gene3D" id="3.30.710.10">
    <property type="entry name" value="Potassium Channel Kv1.1, Chain A"/>
    <property type="match status" value="1"/>
</dbReference>
<dbReference type="EMBL" id="JAUIZM010000007">
    <property type="protein sequence ID" value="KAK1377227.1"/>
    <property type="molecule type" value="Genomic_DNA"/>
</dbReference>
<evidence type="ECO:0000256" key="1">
    <source>
        <dbReference type="ARBA" id="ARBA00004906"/>
    </source>
</evidence>